<dbReference type="InterPro" id="IPR003656">
    <property type="entry name" value="Znf_BED"/>
</dbReference>
<proteinExistence type="predicted"/>
<dbReference type="GO" id="GO:1990837">
    <property type="term" value="F:sequence-specific double-stranded DNA binding"/>
    <property type="evidence" value="ECO:0007669"/>
    <property type="project" value="TreeGrafter"/>
</dbReference>
<reference evidence="7 8" key="1">
    <citation type="journal article" date="2022" name="G3 (Bethesda)">
        <title>Whole-genome sequence and methylome profiling of the almond [Prunus dulcis (Mill.) D.A. Webb] cultivar 'Nonpareil'.</title>
        <authorList>
            <person name="D'Amico-Willman K.M."/>
            <person name="Ouma W.Z."/>
            <person name="Meulia T."/>
            <person name="Sideli G.M."/>
            <person name="Gradziel T.M."/>
            <person name="Fresnedo-Ramirez J."/>
        </authorList>
    </citation>
    <scope>NUCLEOTIDE SEQUENCE [LARGE SCALE GENOMIC DNA]</scope>
    <source>
        <strain evidence="7">Clone GOH B32 T37-40</strain>
    </source>
</reference>
<feature type="region of interest" description="Disordered" evidence="5">
    <location>
        <begin position="1"/>
        <end position="66"/>
    </location>
</feature>
<feature type="domain" description="BED-type" evidence="6">
    <location>
        <begin position="74"/>
        <end position="143"/>
    </location>
</feature>
<accession>A0AAD4VEF7</accession>
<keyword evidence="8" id="KW-1185">Reference proteome</keyword>
<dbReference type="SMART" id="SM00614">
    <property type="entry name" value="ZnF_BED"/>
    <property type="match status" value="1"/>
</dbReference>
<dbReference type="GO" id="GO:0006357">
    <property type="term" value="P:regulation of transcription by RNA polymerase II"/>
    <property type="evidence" value="ECO:0007669"/>
    <property type="project" value="TreeGrafter"/>
</dbReference>
<keyword evidence="2 4" id="KW-0863">Zinc-finger</keyword>
<comment type="caution">
    <text evidence="7">The sequence shown here is derived from an EMBL/GenBank/DDBJ whole genome shotgun (WGS) entry which is preliminary data.</text>
</comment>
<dbReference type="InterPro" id="IPR036236">
    <property type="entry name" value="Znf_C2H2_sf"/>
</dbReference>
<gene>
    <name evidence="7" type="ORF">L3X38_031469</name>
</gene>
<evidence type="ECO:0000256" key="4">
    <source>
        <dbReference type="PROSITE-ProRule" id="PRU00027"/>
    </source>
</evidence>
<dbReference type="SUPFAM" id="SSF57667">
    <property type="entry name" value="beta-beta-alpha zinc fingers"/>
    <property type="match status" value="1"/>
</dbReference>
<dbReference type="Proteomes" id="UP001054821">
    <property type="component" value="Chromosome 6"/>
</dbReference>
<evidence type="ECO:0000256" key="2">
    <source>
        <dbReference type="ARBA" id="ARBA00022771"/>
    </source>
</evidence>
<sequence>MNESNPFGEVHATTNSEVGSSSASVSTSASASAFSSTHSPTLLIPQTPTQSAPHTQIPPQPSDLPILLHSGPRKEKSEVWEHFERYVDVVESVKEDESKYATIKKRARCKSCTMSYAANSTRNGTSNLRKHIENLCKKYPGRVPKNKRQKLLSFDQEHEVLTSTVHGKKEWLNACVEMVVMDEIPFSVVKGKRFRRFCNSLNPHF</sequence>
<evidence type="ECO:0000259" key="6">
    <source>
        <dbReference type="PROSITE" id="PS50808"/>
    </source>
</evidence>
<protein>
    <recommendedName>
        <fullName evidence="6">BED-type domain-containing protein</fullName>
    </recommendedName>
</protein>
<dbReference type="InterPro" id="IPR053031">
    <property type="entry name" value="Cuticle_assoc_protein"/>
</dbReference>
<feature type="compositionally biased region" description="Low complexity" evidence="5">
    <location>
        <begin position="13"/>
        <end position="39"/>
    </location>
</feature>
<evidence type="ECO:0000313" key="8">
    <source>
        <dbReference type="Proteomes" id="UP001054821"/>
    </source>
</evidence>
<dbReference type="AlphaFoldDB" id="A0AAD4VEF7"/>
<dbReference type="PROSITE" id="PS50808">
    <property type="entry name" value="ZF_BED"/>
    <property type="match status" value="1"/>
</dbReference>
<feature type="compositionally biased region" description="Polar residues" evidence="5">
    <location>
        <begin position="44"/>
        <end position="54"/>
    </location>
</feature>
<dbReference type="PANTHER" id="PTHR34396">
    <property type="entry name" value="OS03G0264950 PROTEIN-RELATED"/>
    <property type="match status" value="1"/>
</dbReference>
<evidence type="ECO:0000256" key="3">
    <source>
        <dbReference type="ARBA" id="ARBA00022833"/>
    </source>
</evidence>
<evidence type="ECO:0000256" key="5">
    <source>
        <dbReference type="SAM" id="MobiDB-lite"/>
    </source>
</evidence>
<dbReference type="PANTHER" id="PTHR34396:SF27">
    <property type="entry name" value="OS08G0208700 PROTEIN"/>
    <property type="match status" value="1"/>
</dbReference>
<dbReference type="EMBL" id="JAJFAZ020000006">
    <property type="protein sequence ID" value="KAI5322397.1"/>
    <property type="molecule type" value="Genomic_DNA"/>
</dbReference>
<evidence type="ECO:0000256" key="1">
    <source>
        <dbReference type="ARBA" id="ARBA00022723"/>
    </source>
</evidence>
<evidence type="ECO:0000313" key="7">
    <source>
        <dbReference type="EMBL" id="KAI5322397.1"/>
    </source>
</evidence>
<name>A0AAD4VEF7_PRUDU</name>
<keyword evidence="3" id="KW-0862">Zinc</keyword>
<dbReference type="SUPFAM" id="SSF140996">
    <property type="entry name" value="Hermes dimerisation domain"/>
    <property type="match status" value="1"/>
</dbReference>
<dbReference type="GO" id="GO:0008270">
    <property type="term" value="F:zinc ion binding"/>
    <property type="evidence" value="ECO:0007669"/>
    <property type="project" value="UniProtKB-KW"/>
</dbReference>
<organism evidence="7 8">
    <name type="scientific">Prunus dulcis</name>
    <name type="common">Almond</name>
    <name type="synonym">Amygdalus dulcis</name>
    <dbReference type="NCBI Taxonomy" id="3755"/>
    <lineage>
        <taxon>Eukaryota</taxon>
        <taxon>Viridiplantae</taxon>
        <taxon>Streptophyta</taxon>
        <taxon>Embryophyta</taxon>
        <taxon>Tracheophyta</taxon>
        <taxon>Spermatophyta</taxon>
        <taxon>Magnoliopsida</taxon>
        <taxon>eudicotyledons</taxon>
        <taxon>Gunneridae</taxon>
        <taxon>Pentapetalae</taxon>
        <taxon>rosids</taxon>
        <taxon>fabids</taxon>
        <taxon>Rosales</taxon>
        <taxon>Rosaceae</taxon>
        <taxon>Amygdaloideae</taxon>
        <taxon>Amygdaleae</taxon>
        <taxon>Prunus</taxon>
    </lineage>
</organism>
<dbReference type="GO" id="GO:0005634">
    <property type="term" value="C:nucleus"/>
    <property type="evidence" value="ECO:0007669"/>
    <property type="project" value="TreeGrafter"/>
</dbReference>
<keyword evidence="1" id="KW-0479">Metal-binding</keyword>